<protein>
    <recommendedName>
        <fullName evidence="3">BTB domain-containing protein</fullName>
    </recommendedName>
</protein>
<accession>A0A2J7ZNC5</accession>
<dbReference type="Proteomes" id="UP000236333">
    <property type="component" value="Unassembled WGS sequence"/>
</dbReference>
<evidence type="ECO:0008006" key="3">
    <source>
        <dbReference type="Google" id="ProtNLM"/>
    </source>
</evidence>
<dbReference type="SUPFAM" id="SSF54695">
    <property type="entry name" value="POZ domain"/>
    <property type="match status" value="1"/>
</dbReference>
<dbReference type="EMBL" id="PGGS01000799">
    <property type="protein sequence ID" value="PNH01758.1"/>
    <property type="molecule type" value="Genomic_DNA"/>
</dbReference>
<evidence type="ECO:0000313" key="1">
    <source>
        <dbReference type="EMBL" id="PNH01758.1"/>
    </source>
</evidence>
<dbReference type="InterPro" id="IPR011333">
    <property type="entry name" value="SKP1/BTB/POZ_sf"/>
</dbReference>
<gene>
    <name evidence="1" type="ORF">TSOC_012318</name>
</gene>
<reference evidence="1 2" key="1">
    <citation type="journal article" date="2017" name="Mol. Biol. Evol.">
        <title>The 4-celled Tetrabaena socialis nuclear genome reveals the essential components for genetic control of cell number at the origin of multicellularity in the volvocine lineage.</title>
        <authorList>
            <person name="Featherston J."/>
            <person name="Arakaki Y."/>
            <person name="Hanschen E.R."/>
            <person name="Ferris P.J."/>
            <person name="Michod R.E."/>
            <person name="Olson B.J.S.C."/>
            <person name="Nozaki H."/>
            <person name="Durand P.M."/>
        </authorList>
    </citation>
    <scope>NUCLEOTIDE SEQUENCE [LARGE SCALE GENOMIC DNA]</scope>
    <source>
        <strain evidence="1 2">NIES-571</strain>
    </source>
</reference>
<dbReference type="OrthoDB" id="546755at2759"/>
<dbReference type="Gene3D" id="3.30.710.10">
    <property type="entry name" value="Potassium Channel Kv1.1, Chain A"/>
    <property type="match status" value="1"/>
</dbReference>
<comment type="caution">
    <text evidence="1">The sequence shown here is derived from an EMBL/GenBank/DDBJ whole genome shotgun (WGS) entry which is preliminary data.</text>
</comment>
<evidence type="ECO:0000313" key="2">
    <source>
        <dbReference type="Proteomes" id="UP000236333"/>
    </source>
</evidence>
<keyword evidence="2" id="KW-1185">Reference proteome</keyword>
<sequence length="542" mass="59622">MTVIVNPTVAAAIAGLSCSSSRSDCLIQFVIAAAVADSDDRSKTRRVHRTLGDVLPGHMFVLCEASEWFQAQVSLLPVDKVFRVRLDSEADEQAARAAISFCYTGQVSVNHVHHVMQMRRIAGTLRIAGCVDACDAWLLARLRQPKVHAAWAAAEAVAVDGVFFRDLPFHEALLQSAAITVIRFFSFRDLPGPGDVKFVTVQAAAREALLREFGDVPVVLNSRILRMVMPALSPLAMHMLLGSDALRTDSEDSVLMMLVFWLKVNEGACQPDTRHRLCRLIRLVQLRHVYLDLVLPALAAEYERSGTGFAIDDANVAYISKLAKLARRDDELARRDDELARRDDELARRDDELARQSLRGSVVCPWYSFAPRSAAPCVSYVSEVPHEWTISEEELRRAVDAAGRNVDAVAFARAAFRTGFGDGIVAQGVKWVLSVGIRHGAPTAALYMTPCLDLPGPATTLPDSIIQAVIVSVLQKKGCTHDLESLHELVFHPIAFETVLFTLNAPTGHRDALLLQGEGDEDDLARWRPYLIDGKITGSIML</sequence>
<name>A0A2J7ZNC5_9CHLO</name>
<organism evidence="1 2">
    <name type="scientific">Tetrabaena socialis</name>
    <dbReference type="NCBI Taxonomy" id="47790"/>
    <lineage>
        <taxon>Eukaryota</taxon>
        <taxon>Viridiplantae</taxon>
        <taxon>Chlorophyta</taxon>
        <taxon>core chlorophytes</taxon>
        <taxon>Chlorophyceae</taxon>
        <taxon>CS clade</taxon>
        <taxon>Chlamydomonadales</taxon>
        <taxon>Tetrabaenaceae</taxon>
        <taxon>Tetrabaena</taxon>
    </lineage>
</organism>
<dbReference type="AlphaFoldDB" id="A0A2J7ZNC5"/>
<proteinExistence type="predicted"/>
<dbReference type="CDD" id="cd18186">
    <property type="entry name" value="BTB_POZ_ZBTB_KLHL-like"/>
    <property type="match status" value="1"/>
</dbReference>